<keyword evidence="2" id="KW-0472">Membrane</keyword>
<sequence length="574" mass="61790">MSYVSLLKNIPDILSQPAGIAAIASVGIHGAIAFILPLMPVDSSKSTKQVSSTKPVGLVELSQADQNRLPQIPGTSQVAIKPQVPLPNFATQPTQLATLPPALSSSSQAILPPIPQTPNNYPIASVPKGQSLRIIPQTKGNFQIDTSGFNASKTTAQSFPRFDNNDIKIARSSQPLSVERLPQLQADNKIPEGQPNTPPVVSYSDVPSTPTNDVSSTPQSMSVGNDVPKIATPNQDLITPVGETPKPGENFTLAATNLPQWQQSSSTIPELPLATQKAYTVSAATQELTNKTTTLAEQFIKVKEQYPNIETKQPISLAIEKAGLSRRVEVGLVVNPDGKKVESIEFLDNSVSPASKTAITEYLRDYFQKNPGQANGKPKYYTFSVSPNLSPKNDAGNSSQTTPQVLPASPINQTSLKAPDEEATVKPVSGLRITSKQPSTIPQVPQKPLPELQVGGKQPLLLPQFNKPQPSAQVRKNQTLPVLQPNQQQLSQVQVPNQPLPTAQVNKQELLGAQIRNSQPLPTTTPEANAKPSFAPKISSNQTSPTAPTVKPSQKLLQQLRELREKREISNQEK</sequence>
<feature type="region of interest" description="Disordered" evidence="1">
    <location>
        <begin position="378"/>
        <end position="454"/>
    </location>
</feature>
<comment type="caution">
    <text evidence="3">The sequence shown here is derived from an EMBL/GenBank/DDBJ whole genome shotgun (WGS) entry which is preliminary data.</text>
</comment>
<accession>A0ABR8GWN3</accession>
<name>A0ABR8GWN3_9CYAN</name>
<keyword evidence="4" id="KW-1185">Reference proteome</keyword>
<feature type="compositionally biased region" description="Polar residues" evidence="1">
    <location>
        <begin position="383"/>
        <end position="416"/>
    </location>
</feature>
<feature type="compositionally biased region" description="Polar residues" evidence="1">
    <location>
        <begin position="515"/>
        <end position="527"/>
    </location>
</feature>
<feature type="compositionally biased region" description="Polar residues" evidence="1">
    <location>
        <begin position="205"/>
        <end position="223"/>
    </location>
</feature>
<reference evidence="3 4" key="1">
    <citation type="journal article" date="2020" name="ISME J.">
        <title>Comparative genomics reveals insights into cyanobacterial evolution and habitat adaptation.</title>
        <authorList>
            <person name="Chen M.Y."/>
            <person name="Teng W.K."/>
            <person name="Zhao L."/>
            <person name="Hu C.X."/>
            <person name="Zhou Y.K."/>
            <person name="Han B.P."/>
            <person name="Song L.R."/>
            <person name="Shu W.S."/>
        </authorList>
    </citation>
    <scope>NUCLEOTIDE SEQUENCE [LARGE SCALE GENOMIC DNA]</scope>
    <source>
        <strain evidence="3 4">FACHB-248</strain>
    </source>
</reference>
<dbReference type="Proteomes" id="UP000660380">
    <property type="component" value="Unassembled WGS sequence"/>
</dbReference>
<dbReference type="EMBL" id="JACJTA010000073">
    <property type="protein sequence ID" value="MBD2607803.1"/>
    <property type="molecule type" value="Genomic_DNA"/>
</dbReference>
<organism evidence="3 4">
    <name type="scientific">Scytonema hofmannii FACHB-248</name>
    <dbReference type="NCBI Taxonomy" id="1842502"/>
    <lineage>
        <taxon>Bacteria</taxon>
        <taxon>Bacillati</taxon>
        <taxon>Cyanobacteriota</taxon>
        <taxon>Cyanophyceae</taxon>
        <taxon>Nostocales</taxon>
        <taxon>Scytonemataceae</taxon>
        <taxon>Scytonema</taxon>
    </lineage>
</organism>
<keyword evidence="2" id="KW-0812">Transmembrane</keyword>
<proteinExistence type="predicted"/>
<keyword evidence="2" id="KW-1133">Transmembrane helix</keyword>
<evidence type="ECO:0000313" key="4">
    <source>
        <dbReference type="Proteomes" id="UP000660380"/>
    </source>
</evidence>
<feature type="transmembrane region" description="Helical" evidence="2">
    <location>
        <begin position="20"/>
        <end position="39"/>
    </location>
</feature>
<feature type="region of interest" description="Disordered" evidence="1">
    <location>
        <begin position="512"/>
        <end position="555"/>
    </location>
</feature>
<evidence type="ECO:0000313" key="3">
    <source>
        <dbReference type="EMBL" id="MBD2607803.1"/>
    </source>
</evidence>
<feature type="compositionally biased region" description="Polar residues" evidence="1">
    <location>
        <begin position="432"/>
        <end position="443"/>
    </location>
</feature>
<protein>
    <recommendedName>
        <fullName evidence="5">TonB C-terminal domain-containing protein</fullName>
    </recommendedName>
</protein>
<feature type="region of interest" description="Disordered" evidence="1">
    <location>
        <begin position="187"/>
        <end position="225"/>
    </location>
</feature>
<evidence type="ECO:0008006" key="5">
    <source>
        <dbReference type="Google" id="ProtNLM"/>
    </source>
</evidence>
<evidence type="ECO:0000256" key="1">
    <source>
        <dbReference type="SAM" id="MobiDB-lite"/>
    </source>
</evidence>
<feature type="compositionally biased region" description="Polar residues" evidence="1">
    <location>
        <begin position="538"/>
        <end position="547"/>
    </location>
</feature>
<dbReference type="RefSeq" id="WP_051503225.1">
    <property type="nucleotide sequence ID" value="NZ_JACJTA010000073.1"/>
</dbReference>
<evidence type="ECO:0000256" key="2">
    <source>
        <dbReference type="SAM" id="Phobius"/>
    </source>
</evidence>
<gene>
    <name evidence="3" type="ORF">H6G81_25610</name>
</gene>